<reference evidence="8" key="1">
    <citation type="submission" date="2022-11" db="EMBL/GenBank/DDBJ databases">
        <authorList>
            <person name="Hyden B.L."/>
            <person name="Feng K."/>
            <person name="Yates T."/>
            <person name="Jawdy S."/>
            <person name="Smart L.B."/>
            <person name="Muchero W."/>
        </authorList>
    </citation>
    <scope>NUCLEOTIDE SEQUENCE</scope>
    <source>
        <tissue evidence="8">Shoot tip</tissue>
    </source>
</reference>
<evidence type="ECO:0000256" key="2">
    <source>
        <dbReference type="ARBA" id="ARBA00023015"/>
    </source>
</evidence>
<dbReference type="GO" id="GO:0005634">
    <property type="term" value="C:nucleus"/>
    <property type="evidence" value="ECO:0007669"/>
    <property type="project" value="UniProtKB-SubCell"/>
</dbReference>
<keyword evidence="3" id="KW-0238">DNA-binding</keyword>
<dbReference type="Proteomes" id="UP001151529">
    <property type="component" value="Chromosome 6"/>
</dbReference>
<gene>
    <name evidence="8" type="ORF">OIU85_017355</name>
</gene>
<dbReference type="AlphaFoldDB" id="A0A9Q0V7R3"/>
<evidence type="ECO:0000259" key="7">
    <source>
        <dbReference type="PROSITE" id="PS50811"/>
    </source>
</evidence>
<evidence type="ECO:0000256" key="4">
    <source>
        <dbReference type="ARBA" id="ARBA00023163"/>
    </source>
</evidence>
<accession>A0A9Q0V7R3</accession>
<dbReference type="PROSITE" id="PS50811">
    <property type="entry name" value="WRKY"/>
    <property type="match status" value="1"/>
</dbReference>
<evidence type="ECO:0000313" key="8">
    <source>
        <dbReference type="EMBL" id="KAJ6743392.1"/>
    </source>
</evidence>
<feature type="region of interest" description="Disordered" evidence="6">
    <location>
        <begin position="1"/>
        <end position="32"/>
    </location>
</feature>
<sequence length="238" mass="26735">MLRPAIKPPGHEVSTSKFPATPHEGHNEAANTGSQSLKTLANSIILNIQADCSGDQETSDLILYTEMSSPNFSTVLQQDTPELISDYARDQLTNFELSEFLTFDEWTELDDAPSSVASGYAGSPVYRARVVGESGESSCPREEPSGGEDEEGREKKEAKERVAFKTRSEIEILDDGYKWRKYGKKMVKNNANPRNYYRCSIEGCPVKKRVERDRDDPGYVITTYEGIHTHHSFFLILK</sequence>
<dbReference type="InterPro" id="IPR036576">
    <property type="entry name" value="WRKY_dom_sf"/>
</dbReference>
<evidence type="ECO:0000256" key="6">
    <source>
        <dbReference type="SAM" id="MobiDB-lite"/>
    </source>
</evidence>
<evidence type="ECO:0000313" key="9">
    <source>
        <dbReference type="Proteomes" id="UP001151529"/>
    </source>
</evidence>
<dbReference type="GO" id="GO:0043565">
    <property type="term" value="F:sequence-specific DNA binding"/>
    <property type="evidence" value="ECO:0007669"/>
    <property type="project" value="InterPro"/>
</dbReference>
<dbReference type="PANTHER" id="PTHR31221">
    <property type="entry name" value="WRKY TRANSCRIPTION FACTOR PROTEIN 1-RELATED"/>
    <property type="match status" value="1"/>
</dbReference>
<dbReference type="OrthoDB" id="693960at2759"/>
<dbReference type="InterPro" id="IPR044810">
    <property type="entry name" value="WRKY_plant"/>
</dbReference>
<dbReference type="Pfam" id="PF03106">
    <property type="entry name" value="WRKY"/>
    <property type="match status" value="1"/>
</dbReference>
<dbReference type="Gene3D" id="2.20.25.80">
    <property type="entry name" value="WRKY domain"/>
    <property type="match status" value="1"/>
</dbReference>
<keyword evidence="5" id="KW-0539">Nucleus</keyword>
<dbReference type="PANTHER" id="PTHR31221:SF112">
    <property type="entry name" value="WRKY TRANSCRIPTION FACTOR 50-RELATED"/>
    <property type="match status" value="1"/>
</dbReference>
<evidence type="ECO:0000256" key="5">
    <source>
        <dbReference type="ARBA" id="ARBA00023242"/>
    </source>
</evidence>
<keyword evidence="4" id="KW-0804">Transcription</keyword>
<dbReference type="FunFam" id="2.20.25.80:FF:000003">
    <property type="entry name" value="WRKY transcription factor 57"/>
    <property type="match status" value="1"/>
</dbReference>
<keyword evidence="9" id="KW-1185">Reference proteome</keyword>
<dbReference type="EMBL" id="JAPFFL010000002">
    <property type="protein sequence ID" value="KAJ6743392.1"/>
    <property type="molecule type" value="Genomic_DNA"/>
</dbReference>
<organism evidence="8 9">
    <name type="scientific">Salix viminalis</name>
    <name type="common">Common osier</name>
    <name type="synonym">Basket willow</name>
    <dbReference type="NCBI Taxonomy" id="40686"/>
    <lineage>
        <taxon>Eukaryota</taxon>
        <taxon>Viridiplantae</taxon>
        <taxon>Streptophyta</taxon>
        <taxon>Embryophyta</taxon>
        <taxon>Tracheophyta</taxon>
        <taxon>Spermatophyta</taxon>
        <taxon>Magnoliopsida</taxon>
        <taxon>eudicotyledons</taxon>
        <taxon>Gunneridae</taxon>
        <taxon>Pentapetalae</taxon>
        <taxon>rosids</taxon>
        <taxon>fabids</taxon>
        <taxon>Malpighiales</taxon>
        <taxon>Salicaceae</taxon>
        <taxon>Saliceae</taxon>
        <taxon>Salix</taxon>
    </lineage>
</organism>
<name>A0A9Q0V7R3_SALVM</name>
<comment type="caution">
    <text evidence="8">The sequence shown here is derived from an EMBL/GenBank/DDBJ whole genome shotgun (WGS) entry which is preliminary data.</text>
</comment>
<feature type="region of interest" description="Disordered" evidence="6">
    <location>
        <begin position="132"/>
        <end position="160"/>
    </location>
</feature>
<protein>
    <submittedName>
        <fullName evidence="8">WRKY TRANSCRIPTION FACTOR PROTEIN 1-RELATED</fullName>
    </submittedName>
</protein>
<evidence type="ECO:0000256" key="1">
    <source>
        <dbReference type="ARBA" id="ARBA00004123"/>
    </source>
</evidence>
<evidence type="ECO:0000256" key="3">
    <source>
        <dbReference type="ARBA" id="ARBA00023125"/>
    </source>
</evidence>
<dbReference type="SUPFAM" id="SSF118290">
    <property type="entry name" value="WRKY DNA-binding domain"/>
    <property type="match status" value="1"/>
</dbReference>
<dbReference type="InterPro" id="IPR003657">
    <property type="entry name" value="WRKY_dom"/>
</dbReference>
<comment type="subcellular location">
    <subcellularLocation>
        <location evidence="1">Nucleus</location>
    </subcellularLocation>
</comment>
<dbReference type="SMART" id="SM00774">
    <property type="entry name" value="WRKY"/>
    <property type="match status" value="1"/>
</dbReference>
<reference evidence="8" key="2">
    <citation type="journal article" date="2023" name="Int. J. Mol. Sci.">
        <title>De Novo Assembly and Annotation of 11 Diverse Shrub Willow (Salix) Genomes Reveals Novel Gene Organization in Sex-Linked Regions.</title>
        <authorList>
            <person name="Hyden B."/>
            <person name="Feng K."/>
            <person name="Yates T.B."/>
            <person name="Jawdy S."/>
            <person name="Cereghino C."/>
            <person name="Smart L.B."/>
            <person name="Muchero W."/>
        </authorList>
    </citation>
    <scope>NUCLEOTIDE SEQUENCE [LARGE SCALE GENOMIC DNA]</scope>
    <source>
        <tissue evidence="8">Shoot tip</tissue>
    </source>
</reference>
<feature type="domain" description="WRKY" evidence="7">
    <location>
        <begin position="168"/>
        <end position="233"/>
    </location>
</feature>
<proteinExistence type="predicted"/>
<dbReference type="GO" id="GO:0003700">
    <property type="term" value="F:DNA-binding transcription factor activity"/>
    <property type="evidence" value="ECO:0007669"/>
    <property type="project" value="InterPro"/>
</dbReference>
<keyword evidence="2" id="KW-0805">Transcription regulation</keyword>